<accession>A0A164K8K1</accession>
<name>A0A164K8K1_BACCE</name>
<proteinExistence type="predicted"/>
<evidence type="ECO:0000313" key="1">
    <source>
        <dbReference type="EMBL" id="KZD48686.1"/>
    </source>
</evidence>
<sequence>MKTNETITQQIEANFTVVSFDMCGDKEHIETFFFRKEEFNEDAARQLFDDYSEYAANATNPGWFVDYLKSEGIDYHVIK</sequence>
<dbReference type="RefSeq" id="WP_063263734.1">
    <property type="nucleotide sequence ID" value="NZ_LJKE01000138.1"/>
</dbReference>
<organism evidence="1 2">
    <name type="scientific">Bacillus cereus</name>
    <dbReference type="NCBI Taxonomy" id="1396"/>
    <lineage>
        <taxon>Bacteria</taxon>
        <taxon>Bacillati</taxon>
        <taxon>Bacillota</taxon>
        <taxon>Bacilli</taxon>
        <taxon>Bacillales</taxon>
        <taxon>Bacillaceae</taxon>
        <taxon>Bacillus</taxon>
        <taxon>Bacillus cereus group</taxon>
    </lineage>
</organism>
<dbReference type="PATRIC" id="fig|1396.535.peg.6234"/>
<dbReference type="EMBL" id="LJKE01000138">
    <property type="protein sequence ID" value="KZD48686.1"/>
    <property type="molecule type" value="Genomic_DNA"/>
</dbReference>
<evidence type="ECO:0000313" key="2">
    <source>
        <dbReference type="Proteomes" id="UP000076482"/>
    </source>
</evidence>
<dbReference type="AlphaFoldDB" id="A0A164K8K1"/>
<dbReference type="Proteomes" id="UP000076482">
    <property type="component" value="Unassembled WGS sequence"/>
</dbReference>
<protein>
    <submittedName>
        <fullName evidence="1">Uncharacterized protein</fullName>
    </submittedName>
</protein>
<reference evidence="1 2" key="1">
    <citation type="submission" date="2015-09" db="EMBL/GenBank/DDBJ databases">
        <title>Bacillus cereus food isolates.</title>
        <authorList>
            <person name="Boekhorst J."/>
        </authorList>
    </citation>
    <scope>NUCLEOTIDE SEQUENCE [LARGE SCALE GENOMIC DNA]</scope>
    <source>
        <strain evidence="1 2">B4088</strain>
    </source>
</reference>
<comment type="caution">
    <text evidence="1">The sequence shown here is derived from an EMBL/GenBank/DDBJ whole genome shotgun (WGS) entry which is preliminary data.</text>
</comment>
<gene>
    <name evidence="1" type="ORF">B4088_6614</name>
</gene>